<dbReference type="Pfam" id="PF01272">
    <property type="entry name" value="GreA_GreB"/>
    <property type="match status" value="1"/>
</dbReference>
<evidence type="ECO:0000256" key="4">
    <source>
        <dbReference type="ARBA" id="ARBA00023125"/>
    </source>
</evidence>
<keyword evidence="11" id="KW-0648">Protein biosynthesis</keyword>
<sequence>MANSRDFNPITAAGYRHIEDEIAALQADRPTKIAALAEARAHGDVSENADYSAAKRDLRHLESRLRFLNKQLQYARVVTPSSSPVVELGKWVTLRFADDEELETYQLVGTAEADLDAGKITRISPLGKALMGHRANDTVTVQSPNGSYQVTLLTVGLNPPEQ</sequence>
<evidence type="ECO:0000313" key="11">
    <source>
        <dbReference type="EMBL" id="KRO01214.1"/>
    </source>
</evidence>
<dbReference type="AlphaFoldDB" id="A0A0R2LHD6"/>
<name>A0A0R2LHD6_9LACO</name>
<evidence type="ECO:0000259" key="9">
    <source>
        <dbReference type="Pfam" id="PF01272"/>
    </source>
</evidence>
<accession>A0A0R2LHD6</accession>
<dbReference type="FunFam" id="1.10.287.180:FF:000001">
    <property type="entry name" value="Transcription elongation factor GreA"/>
    <property type="match status" value="1"/>
</dbReference>
<dbReference type="GO" id="GO:0032784">
    <property type="term" value="P:regulation of DNA-templated transcription elongation"/>
    <property type="evidence" value="ECO:0007669"/>
    <property type="project" value="UniProtKB-UniRule"/>
</dbReference>
<evidence type="ECO:0000256" key="6">
    <source>
        <dbReference type="ARBA" id="ARBA00024916"/>
    </source>
</evidence>
<evidence type="ECO:0000256" key="8">
    <source>
        <dbReference type="HAMAP-Rule" id="MF_00105"/>
    </source>
</evidence>
<comment type="function">
    <text evidence="6 8">Necessary for efficient RNA polymerase transcription elongation past template-encoded arresting sites. The arresting sites in DNA have the property of trapping a certain fraction of elongating RNA polymerases that pass through, resulting in locked ternary complexes. Cleavage of the nascent transcript by cleavage factors such as GreA or GreB allows the resumption of elongation from the new 3'terminus. GreA releases sequences of 2 to 3 nucleotides.</text>
</comment>
<dbReference type="InterPro" id="IPR028624">
    <property type="entry name" value="Tscrpt_elong_fac_GreA/B"/>
</dbReference>
<evidence type="ECO:0000256" key="1">
    <source>
        <dbReference type="ARBA" id="ARBA00008213"/>
    </source>
</evidence>
<dbReference type="RefSeq" id="WP_057879002.1">
    <property type="nucleotide sequence ID" value="NZ_JQCA01000117.1"/>
</dbReference>
<keyword evidence="3 8" id="KW-0805">Transcription regulation</keyword>
<evidence type="ECO:0000259" key="10">
    <source>
        <dbReference type="Pfam" id="PF03449"/>
    </source>
</evidence>
<dbReference type="HAMAP" id="MF_00105">
    <property type="entry name" value="GreA_GreB"/>
    <property type="match status" value="1"/>
</dbReference>
<dbReference type="InterPro" id="IPR036805">
    <property type="entry name" value="Tscrpt_elong_fac_GreA/B_N_sf"/>
</dbReference>
<dbReference type="OrthoDB" id="9808774at2"/>
<feature type="domain" description="Transcription elongation factor GreA/GreB C-terminal" evidence="9">
    <location>
        <begin position="83"/>
        <end position="155"/>
    </location>
</feature>
<feature type="domain" description="Transcription elongation factor GreA/GreB N-terminal" evidence="10">
    <location>
        <begin position="8"/>
        <end position="77"/>
    </location>
</feature>
<dbReference type="Gene3D" id="1.10.287.180">
    <property type="entry name" value="Transcription elongation factor, GreA/GreB, N-terminal domain"/>
    <property type="match status" value="1"/>
</dbReference>
<dbReference type="PANTHER" id="PTHR30437:SF4">
    <property type="entry name" value="TRANSCRIPTION ELONGATION FACTOR GREA"/>
    <property type="match status" value="1"/>
</dbReference>
<dbReference type="GO" id="GO:0070063">
    <property type="term" value="F:RNA polymerase binding"/>
    <property type="evidence" value="ECO:0007669"/>
    <property type="project" value="InterPro"/>
</dbReference>
<dbReference type="SUPFAM" id="SSF54534">
    <property type="entry name" value="FKBP-like"/>
    <property type="match status" value="1"/>
</dbReference>
<dbReference type="InterPro" id="IPR023459">
    <property type="entry name" value="Tscrpt_elong_fac_GreA/B_fam"/>
</dbReference>
<evidence type="ECO:0000256" key="2">
    <source>
        <dbReference type="ARBA" id="ARBA00013729"/>
    </source>
</evidence>
<dbReference type="GO" id="GO:0003677">
    <property type="term" value="F:DNA binding"/>
    <property type="evidence" value="ECO:0007669"/>
    <property type="project" value="UniProtKB-UniRule"/>
</dbReference>
<dbReference type="SUPFAM" id="SSF46557">
    <property type="entry name" value="GreA transcript cleavage protein, N-terminal domain"/>
    <property type="match status" value="1"/>
</dbReference>
<dbReference type="NCBIfam" id="NF001263">
    <property type="entry name" value="PRK00226.1-4"/>
    <property type="match status" value="1"/>
</dbReference>
<dbReference type="EMBL" id="JQCA01000117">
    <property type="protein sequence ID" value="KRO01214.1"/>
    <property type="molecule type" value="Genomic_DNA"/>
</dbReference>
<evidence type="ECO:0000256" key="3">
    <source>
        <dbReference type="ARBA" id="ARBA00023015"/>
    </source>
</evidence>
<keyword evidence="4 8" id="KW-0238">DNA-binding</keyword>
<protein>
    <recommendedName>
        <fullName evidence="2 8">Transcription elongation factor GreA</fullName>
    </recommendedName>
    <alternativeName>
        <fullName evidence="7 8">Transcript cleavage factor GreA</fullName>
    </alternativeName>
</protein>
<dbReference type="InterPro" id="IPR001437">
    <property type="entry name" value="Tscrpt_elong_fac_GreA/B_C"/>
</dbReference>
<dbReference type="InterPro" id="IPR022691">
    <property type="entry name" value="Tscrpt_elong_fac_GreA/B_N"/>
</dbReference>
<dbReference type="PATRIC" id="fig|616990.3.peg.534"/>
<dbReference type="Proteomes" id="UP000051906">
    <property type="component" value="Unassembled WGS sequence"/>
</dbReference>
<dbReference type="GO" id="GO:0003746">
    <property type="term" value="F:translation elongation factor activity"/>
    <property type="evidence" value="ECO:0007669"/>
    <property type="project" value="UniProtKB-KW"/>
</dbReference>
<comment type="similarity">
    <text evidence="1 8">Belongs to the GreA/GreB family.</text>
</comment>
<keyword evidence="5 8" id="KW-0804">Transcription</keyword>
<dbReference type="PANTHER" id="PTHR30437">
    <property type="entry name" value="TRANSCRIPTION ELONGATION FACTOR GREA"/>
    <property type="match status" value="1"/>
</dbReference>
<proteinExistence type="inferred from homology"/>
<dbReference type="Gene3D" id="3.10.50.30">
    <property type="entry name" value="Transcription elongation factor, GreA/GreB, C-terminal domain"/>
    <property type="match status" value="1"/>
</dbReference>
<gene>
    <name evidence="8" type="primary">greA</name>
    <name evidence="11" type="ORF">IV54_GL000496</name>
</gene>
<evidence type="ECO:0000313" key="12">
    <source>
        <dbReference type="Proteomes" id="UP000051906"/>
    </source>
</evidence>
<organism evidence="11 12">
    <name type="scientific">Levilactobacillus paucivorans</name>
    <dbReference type="NCBI Taxonomy" id="616990"/>
    <lineage>
        <taxon>Bacteria</taxon>
        <taxon>Bacillati</taxon>
        <taxon>Bacillota</taxon>
        <taxon>Bacilli</taxon>
        <taxon>Lactobacillales</taxon>
        <taxon>Lactobacillaceae</taxon>
        <taxon>Levilactobacillus</taxon>
    </lineage>
</organism>
<evidence type="ECO:0000256" key="7">
    <source>
        <dbReference type="ARBA" id="ARBA00030776"/>
    </source>
</evidence>
<keyword evidence="11" id="KW-0251">Elongation factor</keyword>
<dbReference type="InterPro" id="IPR036953">
    <property type="entry name" value="GreA/GreB_C_sf"/>
</dbReference>
<evidence type="ECO:0000256" key="5">
    <source>
        <dbReference type="ARBA" id="ARBA00023163"/>
    </source>
</evidence>
<keyword evidence="12" id="KW-1185">Reference proteome</keyword>
<comment type="caution">
    <text evidence="11">The sequence shown here is derived from an EMBL/GenBank/DDBJ whole genome shotgun (WGS) entry which is preliminary data.</text>
</comment>
<dbReference type="PIRSF" id="PIRSF006092">
    <property type="entry name" value="GreA_GreB"/>
    <property type="match status" value="1"/>
</dbReference>
<dbReference type="STRING" id="616990.IV54_GL000496"/>
<dbReference type="GO" id="GO:0006354">
    <property type="term" value="P:DNA-templated transcription elongation"/>
    <property type="evidence" value="ECO:0007669"/>
    <property type="project" value="TreeGrafter"/>
</dbReference>
<reference evidence="11 12" key="1">
    <citation type="journal article" date="2015" name="Genome Announc.">
        <title>Expanding the biotechnology potential of lactobacilli through comparative genomics of 213 strains and associated genera.</title>
        <authorList>
            <person name="Sun Z."/>
            <person name="Harris H.M."/>
            <person name="McCann A."/>
            <person name="Guo C."/>
            <person name="Argimon S."/>
            <person name="Zhang W."/>
            <person name="Yang X."/>
            <person name="Jeffery I.B."/>
            <person name="Cooney J.C."/>
            <person name="Kagawa T.F."/>
            <person name="Liu W."/>
            <person name="Song Y."/>
            <person name="Salvetti E."/>
            <person name="Wrobel A."/>
            <person name="Rasinkangas P."/>
            <person name="Parkhill J."/>
            <person name="Rea M.C."/>
            <person name="O'Sullivan O."/>
            <person name="Ritari J."/>
            <person name="Douillard F.P."/>
            <person name="Paul Ross R."/>
            <person name="Yang R."/>
            <person name="Briner A.E."/>
            <person name="Felis G.E."/>
            <person name="de Vos W.M."/>
            <person name="Barrangou R."/>
            <person name="Klaenhammer T.R."/>
            <person name="Caufield P.W."/>
            <person name="Cui Y."/>
            <person name="Zhang H."/>
            <person name="O'Toole P.W."/>
        </authorList>
    </citation>
    <scope>NUCLEOTIDE SEQUENCE [LARGE SCALE GENOMIC DNA]</scope>
    <source>
        <strain evidence="11 12">DSM 22467</strain>
    </source>
</reference>
<dbReference type="Pfam" id="PF03449">
    <property type="entry name" value="GreA_GreB_N"/>
    <property type="match status" value="1"/>
</dbReference>